<dbReference type="HOGENOM" id="CLU_037628_6_0_12"/>
<dbReference type="Gene3D" id="1.10.260.40">
    <property type="entry name" value="lambda repressor-like DNA-binding domains"/>
    <property type="match status" value="1"/>
</dbReference>
<keyword evidence="6" id="KW-1185">Reference proteome</keyword>
<dbReference type="Pfam" id="PF13377">
    <property type="entry name" value="Peripla_BP_3"/>
    <property type="match status" value="1"/>
</dbReference>
<dbReference type="Gene3D" id="3.40.50.2300">
    <property type="match status" value="2"/>
</dbReference>
<dbReference type="PANTHER" id="PTHR30146">
    <property type="entry name" value="LACI-RELATED TRANSCRIPTIONAL REPRESSOR"/>
    <property type="match status" value="1"/>
</dbReference>
<dbReference type="SUPFAM" id="SSF53822">
    <property type="entry name" value="Periplasmic binding protein-like I"/>
    <property type="match status" value="1"/>
</dbReference>
<dbReference type="Pfam" id="PF00356">
    <property type="entry name" value="LacI"/>
    <property type="match status" value="1"/>
</dbReference>
<evidence type="ECO:0000256" key="2">
    <source>
        <dbReference type="ARBA" id="ARBA00023125"/>
    </source>
</evidence>
<dbReference type="EMBL" id="ATFF01000006">
    <property type="protein sequence ID" value="EPF30967.1"/>
    <property type="molecule type" value="Genomic_DNA"/>
</dbReference>
<dbReference type="CDD" id="cd06267">
    <property type="entry name" value="PBP1_LacI_sugar_binding-like"/>
    <property type="match status" value="1"/>
</dbReference>
<dbReference type="InterPro" id="IPR028082">
    <property type="entry name" value="Peripla_BP_I"/>
</dbReference>
<keyword evidence="2" id="KW-0238">DNA-binding</keyword>
<dbReference type="PANTHER" id="PTHR30146:SF109">
    <property type="entry name" value="HTH-TYPE TRANSCRIPTIONAL REGULATOR GALS"/>
    <property type="match status" value="1"/>
</dbReference>
<dbReference type="Proteomes" id="UP000014541">
    <property type="component" value="Unassembled WGS sequence"/>
</dbReference>
<protein>
    <recommendedName>
        <fullName evidence="4">HTH lacI-type domain-containing protein</fullName>
    </recommendedName>
</protein>
<dbReference type="InterPro" id="IPR046335">
    <property type="entry name" value="LacI/GalR-like_sensor"/>
</dbReference>
<reference evidence="5 6" key="1">
    <citation type="submission" date="2013-04" db="EMBL/GenBank/DDBJ databases">
        <title>The Genome Sequence of Treponema maltophilum ATCC 51939.</title>
        <authorList>
            <consortium name="The Broad Institute Genomics Platform"/>
            <person name="Earl A."/>
            <person name="Ward D."/>
            <person name="Feldgarden M."/>
            <person name="Gevers D."/>
            <person name="Leonetti C."/>
            <person name="Blanton J.M."/>
            <person name="Dewhirst F.E."/>
            <person name="Izard J."/>
            <person name="Walker B."/>
            <person name="Young S."/>
            <person name="Zeng Q."/>
            <person name="Gargeya S."/>
            <person name="Fitzgerald M."/>
            <person name="Haas B."/>
            <person name="Abouelleil A."/>
            <person name="Allen A.W."/>
            <person name="Alvarado L."/>
            <person name="Arachchi H.M."/>
            <person name="Berlin A.M."/>
            <person name="Chapman S.B."/>
            <person name="Gainer-Dewar J."/>
            <person name="Goldberg J."/>
            <person name="Griggs A."/>
            <person name="Gujja S."/>
            <person name="Hansen M."/>
            <person name="Howarth C."/>
            <person name="Imamovic A."/>
            <person name="Ireland A."/>
            <person name="Larimer J."/>
            <person name="McCowan C."/>
            <person name="Murphy C."/>
            <person name="Pearson M."/>
            <person name="Poon T.W."/>
            <person name="Priest M."/>
            <person name="Roberts A."/>
            <person name="Saif S."/>
            <person name="Shea T."/>
            <person name="Sisk P."/>
            <person name="Sykes S."/>
            <person name="Wortman J."/>
            <person name="Nusbaum C."/>
            <person name="Birren B."/>
        </authorList>
    </citation>
    <scope>NUCLEOTIDE SEQUENCE [LARGE SCALE GENOMIC DNA]</scope>
    <source>
        <strain evidence="5 6">ATCC 51939</strain>
    </source>
</reference>
<dbReference type="InterPro" id="IPR000843">
    <property type="entry name" value="HTH_LacI"/>
</dbReference>
<dbReference type="GO" id="GO:0000976">
    <property type="term" value="F:transcription cis-regulatory region binding"/>
    <property type="evidence" value="ECO:0007669"/>
    <property type="project" value="TreeGrafter"/>
</dbReference>
<dbReference type="STRING" id="1125699.HMPREF9194_01294"/>
<dbReference type="SMART" id="SM00354">
    <property type="entry name" value="HTH_LACI"/>
    <property type="match status" value="1"/>
</dbReference>
<accession>S3KFG2</accession>
<dbReference type="eggNOG" id="COG1609">
    <property type="taxonomic scope" value="Bacteria"/>
</dbReference>
<dbReference type="OrthoDB" id="305766at2"/>
<feature type="domain" description="HTH lacI-type" evidence="4">
    <location>
        <begin position="5"/>
        <end position="42"/>
    </location>
</feature>
<dbReference type="PROSITE" id="PS50932">
    <property type="entry name" value="HTH_LACI_2"/>
    <property type="match status" value="1"/>
</dbReference>
<organism evidence="5 6">
    <name type="scientific">Treponema maltophilum ATCC 51939</name>
    <dbReference type="NCBI Taxonomy" id="1125699"/>
    <lineage>
        <taxon>Bacteria</taxon>
        <taxon>Pseudomonadati</taxon>
        <taxon>Spirochaetota</taxon>
        <taxon>Spirochaetia</taxon>
        <taxon>Spirochaetales</taxon>
        <taxon>Treponemataceae</taxon>
        <taxon>Treponema</taxon>
    </lineage>
</organism>
<evidence type="ECO:0000256" key="1">
    <source>
        <dbReference type="ARBA" id="ARBA00023015"/>
    </source>
</evidence>
<sequence length="327" mass="36530">MSTKLTLKEISQLADVSISTVSRVLSDSSYVKSTTRDKVLTVLNSAENNKNSNKLIAFIFPDISNLFFPLLFKGMKSISKMQGYNILISNTENSYETEVEILEDMLKCGVEGIIYIGDYAKKSLIQDILAKGEIPFVFLDRDPDIPNANLVTSNSVEGMYQSGKYIMDLGHEKILYLGGIESLPVEQQRMSGFYKAQKEHKISDKGIVKKFANYLMDDAYMIIYDMLQKGVFDFTAICASNDLMAFGAYKALNDNGLSVPNDVSLIGYDDIPMSLVLNLTTVRQPFEEMGRNAMIALSNKITRQTQQPVRSVLDAGLVIRNTCKVLH</sequence>
<comment type="caution">
    <text evidence="5">The sequence shown here is derived from an EMBL/GenBank/DDBJ whole genome shotgun (WGS) entry which is preliminary data.</text>
</comment>
<dbReference type="CDD" id="cd01392">
    <property type="entry name" value="HTH_LacI"/>
    <property type="match status" value="1"/>
</dbReference>
<dbReference type="RefSeq" id="WP_016525578.1">
    <property type="nucleotide sequence ID" value="NZ_KE332518.1"/>
</dbReference>
<evidence type="ECO:0000259" key="4">
    <source>
        <dbReference type="PROSITE" id="PS50932"/>
    </source>
</evidence>
<dbReference type="SUPFAM" id="SSF47413">
    <property type="entry name" value="lambda repressor-like DNA-binding domains"/>
    <property type="match status" value="1"/>
</dbReference>
<evidence type="ECO:0000256" key="3">
    <source>
        <dbReference type="ARBA" id="ARBA00023163"/>
    </source>
</evidence>
<dbReference type="PATRIC" id="fig|1125699.3.peg.1311"/>
<dbReference type="GO" id="GO:0003700">
    <property type="term" value="F:DNA-binding transcription factor activity"/>
    <property type="evidence" value="ECO:0007669"/>
    <property type="project" value="TreeGrafter"/>
</dbReference>
<evidence type="ECO:0000313" key="5">
    <source>
        <dbReference type="EMBL" id="EPF30967.1"/>
    </source>
</evidence>
<proteinExistence type="predicted"/>
<evidence type="ECO:0000313" key="6">
    <source>
        <dbReference type="Proteomes" id="UP000014541"/>
    </source>
</evidence>
<dbReference type="InterPro" id="IPR010982">
    <property type="entry name" value="Lambda_DNA-bd_dom_sf"/>
</dbReference>
<gene>
    <name evidence="5" type="ORF">HMPREF9194_01294</name>
</gene>
<keyword evidence="1" id="KW-0805">Transcription regulation</keyword>
<dbReference type="AlphaFoldDB" id="S3KFG2"/>
<keyword evidence="3" id="KW-0804">Transcription</keyword>
<name>S3KFG2_TREMA</name>